<name>T0ZQG6_9ZZZZ</name>
<dbReference type="GO" id="GO:0006355">
    <property type="term" value="P:regulation of DNA-templated transcription"/>
    <property type="evidence" value="ECO:0007669"/>
    <property type="project" value="InterPro"/>
</dbReference>
<sequence>MKTIQMTIDDRLLKLVDRMSRERKTTRSAFIRHALEAEIRHQRLRDEEARHAQGYARHPVAPGEFDLWLNEQDWGAQ</sequence>
<feature type="domain" description="Ribbon-helix-helix protein CopG" evidence="1">
    <location>
        <begin position="3"/>
        <end position="39"/>
    </location>
</feature>
<proteinExistence type="predicted"/>
<dbReference type="EMBL" id="AUZX01010575">
    <property type="protein sequence ID" value="EQD46893.1"/>
    <property type="molecule type" value="Genomic_DNA"/>
</dbReference>
<gene>
    <name evidence="2" type="ORF">B1A_14409</name>
</gene>
<evidence type="ECO:0000259" key="1">
    <source>
        <dbReference type="Pfam" id="PF01402"/>
    </source>
</evidence>
<dbReference type="CDD" id="cd22231">
    <property type="entry name" value="RHH_NikR_HicB-like"/>
    <property type="match status" value="1"/>
</dbReference>
<accession>T0ZQG6</accession>
<dbReference type="InterPro" id="IPR013321">
    <property type="entry name" value="Arc_rbn_hlx_hlx"/>
</dbReference>
<reference evidence="2" key="2">
    <citation type="journal article" date="2014" name="ISME J.">
        <title>Microbial stratification in low pH oxic and suboxic macroscopic growths along an acid mine drainage.</title>
        <authorList>
            <person name="Mendez-Garcia C."/>
            <person name="Mesa V."/>
            <person name="Sprenger R.R."/>
            <person name="Richter M."/>
            <person name="Diez M.S."/>
            <person name="Solano J."/>
            <person name="Bargiela R."/>
            <person name="Golyshina O.V."/>
            <person name="Manteca A."/>
            <person name="Ramos J.L."/>
            <person name="Gallego J.R."/>
            <person name="Llorente I."/>
            <person name="Martins Dos Santos V.A."/>
            <person name="Jensen O.N."/>
            <person name="Pelaez A.I."/>
            <person name="Sanchez J."/>
            <person name="Ferrer M."/>
        </authorList>
    </citation>
    <scope>NUCLEOTIDE SEQUENCE</scope>
</reference>
<organism evidence="2">
    <name type="scientific">mine drainage metagenome</name>
    <dbReference type="NCBI Taxonomy" id="410659"/>
    <lineage>
        <taxon>unclassified sequences</taxon>
        <taxon>metagenomes</taxon>
        <taxon>ecological metagenomes</taxon>
    </lineage>
</organism>
<dbReference type="Gene3D" id="1.10.1220.10">
    <property type="entry name" value="Met repressor-like"/>
    <property type="match status" value="1"/>
</dbReference>
<dbReference type="Pfam" id="PF01402">
    <property type="entry name" value="RHH_1"/>
    <property type="match status" value="1"/>
</dbReference>
<reference evidence="2" key="1">
    <citation type="submission" date="2013-08" db="EMBL/GenBank/DDBJ databases">
        <authorList>
            <person name="Mendez C."/>
            <person name="Richter M."/>
            <person name="Ferrer M."/>
            <person name="Sanchez J."/>
        </authorList>
    </citation>
    <scope>NUCLEOTIDE SEQUENCE</scope>
</reference>
<dbReference type="InterPro" id="IPR002145">
    <property type="entry name" value="CopG"/>
</dbReference>
<protein>
    <submittedName>
        <fullName evidence="2">Transcriptional regulator, CopG family</fullName>
    </submittedName>
</protein>
<dbReference type="SUPFAM" id="SSF47598">
    <property type="entry name" value="Ribbon-helix-helix"/>
    <property type="match status" value="1"/>
</dbReference>
<dbReference type="InterPro" id="IPR010985">
    <property type="entry name" value="Ribbon_hlx_hlx"/>
</dbReference>
<evidence type="ECO:0000313" key="2">
    <source>
        <dbReference type="EMBL" id="EQD46893.1"/>
    </source>
</evidence>
<dbReference type="AlphaFoldDB" id="T0ZQG6"/>
<comment type="caution">
    <text evidence="2">The sequence shown here is derived from an EMBL/GenBank/DDBJ whole genome shotgun (WGS) entry which is preliminary data.</text>
</comment>